<gene>
    <name evidence="1" type="ORF">DM01DRAFT_1041649</name>
</gene>
<accession>A0A1X2GHT0</accession>
<protein>
    <submittedName>
        <fullName evidence="1">Uncharacterized protein</fullName>
    </submittedName>
</protein>
<evidence type="ECO:0000313" key="1">
    <source>
        <dbReference type="EMBL" id="ORX54003.1"/>
    </source>
</evidence>
<comment type="caution">
    <text evidence="1">The sequence shown here is derived from an EMBL/GenBank/DDBJ whole genome shotgun (WGS) entry which is preliminary data.</text>
</comment>
<organism evidence="1 2">
    <name type="scientific">Hesseltinella vesiculosa</name>
    <dbReference type="NCBI Taxonomy" id="101127"/>
    <lineage>
        <taxon>Eukaryota</taxon>
        <taxon>Fungi</taxon>
        <taxon>Fungi incertae sedis</taxon>
        <taxon>Mucoromycota</taxon>
        <taxon>Mucoromycotina</taxon>
        <taxon>Mucoromycetes</taxon>
        <taxon>Mucorales</taxon>
        <taxon>Cunninghamellaceae</taxon>
        <taxon>Hesseltinella</taxon>
    </lineage>
</organism>
<keyword evidence="2" id="KW-1185">Reference proteome</keyword>
<sequence length="154" mass="17409">MHRSCQIETNQKLAGQPSPIDAVFSALSAFMLLSTITEYQISLITQKCCVASAYFFFFSKNELENLMANFNFRITPSIIPRAAGYRYSRSKGKPKSQIPRHHVQPVPMPAISCFDSVSVSMLLPELALTKRSHPSSHRLTCMHKKRGRVHQILN</sequence>
<dbReference type="EMBL" id="MCGT01000014">
    <property type="protein sequence ID" value="ORX54003.1"/>
    <property type="molecule type" value="Genomic_DNA"/>
</dbReference>
<name>A0A1X2GHT0_9FUNG</name>
<evidence type="ECO:0000313" key="2">
    <source>
        <dbReference type="Proteomes" id="UP000242146"/>
    </source>
</evidence>
<proteinExistence type="predicted"/>
<dbReference type="Proteomes" id="UP000242146">
    <property type="component" value="Unassembled WGS sequence"/>
</dbReference>
<dbReference type="AlphaFoldDB" id="A0A1X2GHT0"/>
<reference evidence="1 2" key="1">
    <citation type="submission" date="2016-07" db="EMBL/GenBank/DDBJ databases">
        <title>Pervasive Adenine N6-methylation of Active Genes in Fungi.</title>
        <authorList>
            <consortium name="DOE Joint Genome Institute"/>
            <person name="Mondo S.J."/>
            <person name="Dannebaum R.O."/>
            <person name="Kuo R.C."/>
            <person name="Labutti K."/>
            <person name="Haridas S."/>
            <person name="Kuo A."/>
            <person name="Salamov A."/>
            <person name="Ahrendt S.R."/>
            <person name="Lipzen A."/>
            <person name="Sullivan W."/>
            <person name="Andreopoulos W.B."/>
            <person name="Clum A."/>
            <person name="Lindquist E."/>
            <person name="Daum C."/>
            <person name="Ramamoorthy G.K."/>
            <person name="Gryganskyi A."/>
            <person name="Culley D."/>
            <person name="Magnuson J.K."/>
            <person name="James T.Y."/>
            <person name="O'Malley M.A."/>
            <person name="Stajich J.E."/>
            <person name="Spatafora J.W."/>
            <person name="Visel A."/>
            <person name="Grigoriev I.V."/>
        </authorList>
    </citation>
    <scope>NUCLEOTIDE SEQUENCE [LARGE SCALE GENOMIC DNA]</scope>
    <source>
        <strain evidence="1 2">NRRL 3301</strain>
    </source>
</reference>